<keyword evidence="2" id="KW-0378">Hydrolase</keyword>
<accession>A0A895YBY8</accession>
<reference evidence="2" key="1">
    <citation type="submission" date="2021-02" db="EMBL/GenBank/DDBJ databases">
        <title>Natrosporangium hydrolyticum gen. nov., sp. nov, a haloalkaliphilic actinobacterium from a soda solonchak soil.</title>
        <authorList>
            <person name="Sorokin D.Y."/>
            <person name="Khijniak T.V."/>
            <person name="Zakharycheva A.P."/>
            <person name="Boueva O.V."/>
            <person name="Ariskina E.V."/>
            <person name="Hahnke R.L."/>
            <person name="Bunk B."/>
            <person name="Sproer C."/>
            <person name="Schumann P."/>
            <person name="Evtushenko L.I."/>
            <person name="Kublanov I.V."/>
        </authorList>
    </citation>
    <scope>NUCLEOTIDE SEQUENCE</scope>
    <source>
        <strain evidence="2">DSM 106523</strain>
    </source>
</reference>
<dbReference type="GO" id="GO:0016787">
    <property type="term" value="F:hydrolase activity"/>
    <property type="evidence" value="ECO:0007669"/>
    <property type="project" value="UniProtKB-KW"/>
</dbReference>
<dbReference type="AlphaFoldDB" id="A0A895YBY8"/>
<dbReference type="InterPro" id="IPR050266">
    <property type="entry name" value="AB_hydrolase_sf"/>
</dbReference>
<dbReference type="PANTHER" id="PTHR43798:SF33">
    <property type="entry name" value="HYDROLASE, PUTATIVE (AFU_ORTHOLOGUE AFUA_2G14860)-RELATED"/>
    <property type="match status" value="1"/>
</dbReference>
<dbReference type="GO" id="GO:0016020">
    <property type="term" value="C:membrane"/>
    <property type="evidence" value="ECO:0007669"/>
    <property type="project" value="TreeGrafter"/>
</dbReference>
<name>A0A895YBY8_9ACTN</name>
<dbReference type="Gene3D" id="3.40.50.1820">
    <property type="entry name" value="alpha/beta hydrolase"/>
    <property type="match status" value="1"/>
</dbReference>
<dbReference type="EMBL" id="CP070499">
    <property type="protein sequence ID" value="QSB13775.1"/>
    <property type="molecule type" value="Genomic_DNA"/>
</dbReference>
<feature type="domain" description="AB hydrolase-1" evidence="1">
    <location>
        <begin position="12"/>
        <end position="259"/>
    </location>
</feature>
<gene>
    <name evidence="2" type="ORF">JQS43_19770</name>
</gene>
<dbReference type="SUPFAM" id="SSF53474">
    <property type="entry name" value="alpha/beta-Hydrolases"/>
    <property type="match status" value="1"/>
</dbReference>
<keyword evidence="3" id="KW-1185">Reference proteome</keyword>
<dbReference type="InterPro" id="IPR029058">
    <property type="entry name" value="AB_hydrolase_fold"/>
</dbReference>
<evidence type="ECO:0000313" key="2">
    <source>
        <dbReference type="EMBL" id="QSB13775.1"/>
    </source>
</evidence>
<dbReference type="KEGG" id="nhy:JQS43_19770"/>
<proteinExistence type="predicted"/>
<evidence type="ECO:0000259" key="1">
    <source>
        <dbReference type="Pfam" id="PF12697"/>
    </source>
</evidence>
<dbReference type="Pfam" id="PF12697">
    <property type="entry name" value="Abhydrolase_6"/>
    <property type="match status" value="1"/>
</dbReference>
<protein>
    <submittedName>
        <fullName evidence="2">Alpha/beta fold hydrolase</fullName>
    </submittedName>
</protein>
<dbReference type="PANTHER" id="PTHR43798">
    <property type="entry name" value="MONOACYLGLYCEROL LIPASE"/>
    <property type="match status" value="1"/>
</dbReference>
<dbReference type="InterPro" id="IPR000073">
    <property type="entry name" value="AB_hydrolase_1"/>
</dbReference>
<dbReference type="RefSeq" id="WP_239675883.1">
    <property type="nucleotide sequence ID" value="NZ_CP070499.1"/>
</dbReference>
<evidence type="ECO:0000313" key="3">
    <source>
        <dbReference type="Proteomes" id="UP000662857"/>
    </source>
</evidence>
<organism evidence="2 3">
    <name type="scientific">Natronosporangium hydrolyticum</name>
    <dbReference type="NCBI Taxonomy" id="2811111"/>
    <lineage>
        <taxon>Bacteria</taxon>
        <taxon>Bacillati</taxon>
        <taxon>Actinomycetota</taxon>
        <taxon>Actinomycetes</taxon>
        <taxon>Micromonosporales</taxon>
        <taxon>Micromonosporaceae</taxon>
        <taxon>Natronosporangium</taxon>
    </lineage>
</organism>
<dbReference type="Proteomes" id="UP000662857">
    <property type="component" value="Chromosome"/>
</dbReference>
<sequence>MNTGSNHTPDTIVLIHGFWVTPRSWEQWIDHYQQRGYRVLAPAYPGCEAEVEALNADPTPITELTVPAIMDRLESLVRQLPNPPILIGHSAGGTFVQLLLDRGLGAAGVALNSAPTQGVRVLPLTQARVLFPLLRNPASRHRAVGMTYPQWRYAFTNPFPADESRRLYDRYAVPASGRILWQTALAGLRRTHQPTFVDYHNHDRSPLLFVSGGLDHLMPPAVQRSNAGHYTSTAVTELREYPDRAHLLPAQQGWREIADEVLVWSVRNARRPAAA</sequence>